<dbReference type="InterPro" id="IPR012934">
    <property type="entry name" value="Znf_AD"/>
</dbReference>
<dbReference type="PROSITE" id="PS51915">
    <property type="entry name" value="ZAD"/>
    <property type="match status" value="1"/>
</dbReference>
<dbReference type="PROSITE" id="PS00028">
    <property type="entry name" value="ZINC_FINGER_C2H2_1"/>
    <property type="match status" value="8"/>
</dbReference>
<dbReference type="GO" id="GO:0005634">
    <property type="term" value="C:nucleus"/>
    <property type="evidence" value="ECO:0007669"/>
    <property type="project" value="UniProtKB-SubCell"/>
</dbReference>
<feature type="binding site" evidence="11">
    <location>
        <position position="67"/>
    </location>
    <ligand>
        <name>Zn(2+)</name>
        <dbReference type="ChEBI" id="CHEBI:29105"/>
    </ligand>
</feature>
<feature type="binding site" evidence="11">
    <location>
        <position position="14"/>
    </location>
    <ligand>
        <name>Zn(2+)</name>
        <dbReference type="ChEBI" id="CHEBI:29105"/>
    </ligand>
</feature>
<dbReference type="SMART" id="SM00355">
    <property type="entry name" value="ZnF_C2H2"/>
    <property type="match status" value="12"/>
</dbReference>
<dbReference type="FunFam" id="3.30.160.60:FF:000512">
    <property type="entry name" value="zinc finger protein 197 isoform X1"/>
    <property type="match status" value="1"/>
</dbReference>
<dbReference type="SMART" id="SM00868">
    <property type="entry name" value="zf-AD"/>
    <property type="match status" value="1"/>
</dbReference>
<feature type="region of interest" description="Disordered" evidence="12">
    <location>
        <begin position="114"/>
        <end position="136"/>
    </location>
</feature>
<dbReference type="InterPro" id="IPR036236">
    <property type="entry name" value="Znf_C2H2_sf"/>
</dbReference>
<evidence type="ECO:0000256" key="9">
    <source>
        <dbReference type="ARBA" id="ARBA00023242"/>
    </source>
</evidence>
<name>A0A194PY76_PAPXU</name>
<dbReference type="SUPFAM" id="SSF57667">
    <property type="entry name" value="beta-beta-alpha zinc fingers"/>
    <property type="match status" value="5"/>
</dbReference>
<dbReference type="FunFam" id="3.30.160.60:FF:002455">
    <property type="entry name" value="FI03704p"/>
    <property type="match status" value="1"/>
</dbReference>
<feature type="binding site" evidence="11">
    <location>
        <position position="17"/>
    </location>
    <ligand>
        <name>Zn(2+)</name>
        <dbReference type="ChEBI" id="CHEBI:29105"/>
    </ligand>
</feature>
<dbReference type="GO" id="GO:0008270">
    <property type="term" value="F:zinc ion binding"/>
    <property type="evidence" value="ECO:0007669"/>
    <property type="project" value="UniProtKB-UniRule"/>
</dbReference>
<keyword evidence="2 11" id="KW-0479">Metal-binding</keyword>
<keyword evidence="7" id="KW-0238">DNA-binding</keyword>
<evidence type="ECO:0000256" key="7">
    <source>
        <dbReference type="ARBA" id="ARBA00023125"/>
    </source>
</evidence>
<dbReference type="AlphaFoldDB" id="A0A194PY76"/>
<keyword evidence="4 10" id="KW-0863">Zinc-finger</keyword>
<feature type="domain" description="C2H2-type" evidence="13">
    <location>
        <begin position="490"/>
        <end position="517"/>
    </location>
</feature>
<dbReference type="Pfam" id="PF13912">
    <property type="entry name" value="zf-C2H2_6"/>
    <property type="match status" value="1"/>
</dbReference>
<protein>
    <submittedName>
        <fullName evidence="15">Zinc finger protein 271</fullName>
    </submittedName>
</protein>
<evidence type="ECO:0000256" key="8">
    <source>
        <dbReference type="ARBA" id="ARBA00023163"/>
    </source>
</evidence>
<evidence type="ECO:0000256" key="1">
    <source>
        <dbReference type="ARBA" id="ARBA00004123"/>
    </source>
</evidence>
<evidence type="ECO:0000313" key="16">
    <source>
        <dbReference type="Proteomes" id="UP000053268"/>
    </source>
</evidence>
<organism evidence="15 16">
    <name type="scientific">Papilio xuthus</name>
    <name type="common">Asian swallowtail butterfly</name>
    <dbReference type="NCBI Taxonomy" id="66420"/>
    <lineage>
        <taxon>Eukaryota</taxon>
        <taxon>Metazoa</taxon>
        <taxon>Ecdysozoa</taxon>
        <taxon>Arthropoda</taxon>
        <taxon>Hexapoda</taxon>
        <taxon>Insecta</taxon>
        <taxon>Pterygota</taxon>
        <taxon>Neoptera</taxon>
        <taxon>Endopterygota</taxon>
        <taxon>Lepidoptera</taxon>
        <taxon>Glossata</taxon>
        <taxon>Ditrysia</taxon>
        <taxon>Papilionoidea</taxon>
        <taxon>Papilionidae</taxon>
        <taxon>Papilioninae</taxon>
        <taxon>Papilio</taxon>
    </lineage>
</organism>
<dbReference type="PROSITE" id="PS50157">
    <property type="entry name" value="ZINC_FINGER_C2H2_2"/>
    <property type="match status" value="8"/>
</dbReference>
<keyword evidence="3" id="KW-0677">Repeat</keyword>
<dbReference type="InterPro" id="IPR013087">
    <property type="entry name" value="Znf_C2H2_type"/>
</dbReference>
<proteinExistence type="predicted"/>
<dbReference type="Proteomes" id="UP000053268">
    <property type="component" value="Unassembled WGS sequence"/>
</dbReference>
<sequence>MSDCCNSVDIEDVCRTCLATENVSYPICSTFVETLYGDIPLVEALATVSSLQFTRLEGFPDKMCKACKDTTAKAYSFKRKLWQTEAYLNTLLIQPVRKREVKKVVVKIELSDSDEDNNNRIEDPNQSNPDGRENNAQNVEQVERPDVEVVDEIPQQPNNESALEVRKNNCQSFCPLCRVSYNNVAGLTKHMWERHAEIMGPKKRGRPKKISTEFILKNLLDRGLLKPKQDKRLCCVFCKKYFGNEEELIDHISTHRDKLYSCAVCKKNYMQKKYFDSHLCVEDKSAGDGILSESSSSQPSRAEQDEFLVESSIQLLHLTNETRHASLQWRPCNSCSLLLMTEAEYTEHIDTRHPNMSLKCRHCNKMFETLTAARAHRARCSNVVRSYACLSCPQRFTREVFLNKHILSFHRGHAASVQFLSGPSNNGLRYQCDICKQRFVKKASLTKHMRHHTATKNYECNVCNKRFQRNDNLKSHMRVHGVGGQSSATSLCLYCGRSFSCSSNFIVHMRRHTGEKPYKCDFCDKGFPRSSDLQCHRRSHTGERPYLCQICDKGFARSNKLTRHMRVHTGARPYKCSYCEKAFSQSNDLNLHVRRHTGDKPYVCEVCGDRFIQGTALQSHRRTHGHYPQETPALLALPPVATPQIAAGPAYE</sequence>
<dbReference type="FunFam" id="3.30.160.60:FF:000110">
    <property type="entry name" value="Zinc finger protein-like"/>
    <property type="match status" value="1"/>
</dbReference>
<dbReference type="SUPFAM" id="SSF57716">
    <property type="entry name" value="Glucocorticoid receptor-like (DNA-binding domain)"/>
    <property type="match status" value="1"/>
</dbReference>
<comment type="subcellular location">
    <subcellularLocation>
        <location evidence="1">Nucleus</location>
    </subcellularLocation>
</comment>
<keyword evidence="5 11" id="KW-0862">Zinc</keyword>
<dbReference type="GO" id="GO:0000978">
    <property type="term" value="F:RNA polymerase II cis-regulatory region sequence-specific DNA binding"/>
    <property type="evidence" value="ECO:0007669"/>
    <property type="project" value="TreeGrafter"/>
</dbReference>
<evidence type="ECO:0000256" key="4">
    <source>
        <dbReference type="ARBA" id="ARBA00022771"/>
    </source>
</evidence>
<dbReference type="PANTHER" id="PTHR24393:SF34">
    <property type="entry name" value="PR_SET DOMAIN 13"/>
    <property type="match status" value="1"/>
</dbReference>
<keyword evidence="9" id="KW-0539">Nucleus</keyword>
<dbReference type="Pfam" id="PF07776">
    <property type="entry name" value="zf-AD"/>
    <property type="match status" value="1"/>
</dbReference>
<evidence type="ECO:0000259" key="13">
    <source>
        <dbReference type="PROSITE" id="PS50157"/>
    </source>
</evidence>
<feature type="domain" description="C2H2-type" evidence="13">
    <location>
        <begin position="387"/>
        <end position="415"/>
    </location>
</feature>
<dbReference type="Pfam" id="PF00096">
    <property type="entry name" value="zf-C2H2"/>
    <property type="match status" value="6"/>
</dbReference>
<dbReference type="FunFam" id="3.30.160.60:FF:000303">
    <property type="entry name" value="Zinc finger protein 41"/>
    <property type="match status" value="1"/>
</dbReference>
<feature type="compositionally biased region" description="Polar residues" evidence="12">
    <location>
        <begin position="124"/>
        <end position="136"/>
    </location>
</feature>
<feature type="domain" description="C2H2-type" evidence="13">
    <location>
        <begin position="574"/>
        <end position="601"/>
    </location>
</feature>
<keyword evidence="8" id="KW-0804">Transcription</keyword>
<gene>
    <name evidence="15" type="ORF">RR46_06834</name>
</gene>
<feature type="domain" description="C2H2-type" evidence="13">
    <location>
        <begin position="518"/>
        <end position="545"/>
    </location>
</feature>
<keyword evidence="16" id="KW-1185">Reference proteome</keyword>
<evidence type="ECO:0000256" key="11">
    <source>
        <dbReference type="PROSITE-ProRule" id="PRU01263"/>
    </source>
</evidence>
<evidence type="ECO:0000256" key="10">
    <source>
        <dbReference type="PROSITE-ProRule" id="PRU00042"/>
    </source>
</evidence>
<evidence type="ECO:0000256" key="2">
    <source>
        <dbReference type="ARBA" id="ARBA00022723"/>
    </source>
</evidence>
<evidence type="ECO:0000259" key="14">
    <source>
        <dbReference type="PROSITE" id="PS51915"/>
    </source>
</evidence>
<dbReference type="PANTHER" id="PTHR24393">
    <property type="entry name" value="ZINC FINGER PROTEIN"/>
    <property type="match status" value="1"/>
</dbReference>
<dbReference type="EMBL" id="KQ459594">
    <property type="protein sequence ID" value="KPI96100.1"/>
    <property type="molecule type" value="Genomic_DNA"/>
</dbReference>
<feature type="domain" description="C2H2-type" evidence="13">
    <location>
        <begin position="546"/>
        <end position="573"/>
    </location>
</feature>
<dbReference type="FunFam" id="3.30.160.60:FF:000624">
    <property type="entry name" value="zinc finger protein 697"/>
    <property type="match status" value="1"/>
</dbReference>
<dbReference type="FunFam" id="3.30.160.60:FF:001485">
    <property type="entry name" value="Krueppel-related zinc finger protein"/>
    <property type="match status" value="1"/>
</dbReference>
<dbReference type="Gene3D" id="3.30.160.60">
    <property type="entry name" value="Classic Zinc Finger"/>
    <property type="match status" value="9"/>
</dbReference>
<evidence type="ECO:0000256" key="12">
    <source>
        <dbReference type="SAM" id="MobiDB-lite"/>
    </source>
</evidence>
<dbReference type="STRING" id="66420.A0A194PY76"/>
<evidence type="ECO:0000256" key="6">
    <source>
        <dbReference type="ARBA" id="ARBA00023015"/>
    </source>
</evidence>
<evidence type="ECO:0000256" key="3">
    <source>
        <dbReference type="ARBA" id="ARBA00022737"/>
    </source>
</evidence>
<accession>A0A194PY76</accession>
<feature type="domain" description="C2H2-type" evidence="13">
    <location>
        <begin position="458"/>
        <end position="480"/>
    </location>
</feature>
<dbReference type="GO" id="GO:0001228">
    <property type="term" value="F:DNA-binding transcription activator activity, RNA polymerase II-specific"/>
    <property type="evidence" value="ECO:0007669"/>
    <property type="project" value="TreeGrafter"/>
</dbReference>
<feature type="binding site" evidence="11">
    <location>
        <position position="64"/>
    </location>
    <ligand>
        <name>Zn(2+)</name>
        <dbReference type="ChEBI" id="CHEBI:29105"/>
    </ligand>
</feature>
<reference evidence="15 16" key="1">
    <citation type="journal article" date="2015" name="Nat. Commun.">
        <title>Outbred genome sequencing and CRISPR/Cas9 gene editing in butterflies.</title>
        <authorList>
            <person name="Li X."/>
            <person name="Fan D."/>
            <person name="Zhang W."/>
            <person name="Liu G."/>
            <person name="Zhang L."/>
            <person name="Zhao L."/>
            <person name="Fang X."/>
            <person name="Chen L."/>
            <person name="Dong Y."/>
            <person name="Chen Y."/>
            <person name="Ding Y."/>
            <person name="Zhao R."/>
            <person name="Feng M."/>
            <person name="Zhu Y."/>
            <person name="Feng Y."/>
            <person name="Jiang X."/>
            <person name="Zhu D."/>
            <person name="Xiang H."/>
            <person name="Feng X."/>
            <person name="Li S."/>
            <person name="Wang J."/>
            <person name="Zhang G."/>
            <person name="Kronforst M.R."/>
            <person name="Wang W."/>
        </authorList>
    </citation>
    <scope>NUCLEOTIDE SEQUENCE [LARGE SCALE GENOMIC DNA]</scope>
    <source>
        <strain evidence="15">Ya'a_city_454_Px</strain>
        <tissue evidence="15">Whole body</tissue>
    </source>
</reference>
<feature type="domain" description="C2H2-type" evidence="13">
    <location>
        <begin position="602"/>
        <end position="624"/>
    </location>
</feature>
<evidence type="ECO:0000256" key="5">
    <source>
        <dbReference type="ARBA" id="ARBA00022833"/>
    </source>
</evidence>
<feature type="domain" description="ZAD" evidence="14">
    <location>
        <begin position="12"/>
        <end position="91"/>
    </location>
</feature>
<evidence type="ECO:0000313" key="15">
    <source>
        <dbReference type="EMBL" id="KPI96100.1"/>
    </source>
</evidence>
<keyword evidence="6" id="KW-0805">Transcription regulation</keyword>
<feature type="domain" description="C2H2-type" evidence="13">
    <location>
        <begin position="430"/>
        <end position="457"/>
    </location>
</feature>